<dbReference type="InterPro" id="IPR000184">
    <property type="entry name" value="Bac_surfAg_D15"/>
</dbReference>
<name>W6MGA1_9ASCO</name>
<accession>W6MGA1</accession>
<dbReference type="GO" id="GO:0045040">
    <property type="term" value="P:protein insertion into mitochondrial outer membrane"/>
    <property type="evidence" value="ECO:0007669"/>
    <property type="project" value="TreeGrafter"/>
</dbReference>
<evidence type="ECO:0000256" key="5">
    <source>
        <dbReference type="ARBA" id="ARBA00023136"/>
    </source>
</evidence>
<sequence>MNQDEHSSFLFAESAQVSEEQLQAQKLDMLQKHNYNLLNNILGQNKTTPVRIQNVNLIYNASENEYRDSFLQRQLRPLLSDNSGLTLQRFVQNLDQVSENFAKTGMVNNVVMSVDHQRTRPGFRGQPNLYGPNLVTNVYISSVKKLFMKVGTNIGNGEGDGFLTLQYKNLFGGGETLNFNTNVGSNSIGSASRTTYLLDLSSPIWNEPWLRGTILGYSTSRTVDWTTKHDQSAVGLSFKLHTLNRLINHELTYDNAMRTIRVLPQTGRVSNQMLFESGENFKSSLNYSVSYDSRAKNTTLPSSGTLARSEIELSSLKNIKFLVEFNKLFAWVGQISSFSCKIGYIHSLAGGQGIHFMDRFFIGGSNDVRGFSLNSLGPKQMGLPVGGNLFLAGGVSNFSSLPFYPESNFKLHQFVNFGKLVNTRGQSLGEKAAHFGAEPIALSCGLGLAYLHPAARFELNFVLPLQTATTDLPRKGFQFGIGVSFL</sequence>
<evidence type="ECO:0000256" key="3">
    <source>
        <dbReference type="ARBA" id="ARBA00022452"/>
    </source>
</evidence>
<organism evidence="7 8">
    <name type="scientific">Kuraishia capsulata CBS 1993</name>
    <dbReference type="NCBI Taxonomy" id="1382522"/>
    <lineage>
        <taxon>Eukaryota</taxon>
        <taxon>Fungi</taxon>
        <taxon>Dikarya</taxon>
        <taxon>Ascomycota</taxon>
        <taxon>Saccharomycotina</taxon>
        <taxon>Pichiomycetes</taxon>
        <taxon>Pichiales</taxon>
        <taxon>Pichiaceae</taxon>
        <taxon>Kuraishia</taxon>
    </lineage>
</organism>
<reference evidence="7" key="1">
    <citation type="submission" date="2013-12" db="EMBL/GenBank/DDBJ databases">
        <authorList>
            <person name="Genoscope - CEA"/>
        </authorList>
    </citation>
    <scope>NUCLEOTIDE SEQUENCE</scope>
    <source>
        <strain evidence="7">CBS 1993</strain>
    </source>
</reference>
<dbReference type="OrthoDB" id="1724197at2759"/>
<dbReference type="HOGENOM" id="CLU_014798_3_1_1"/>
<evidence type="ECO:0000259" key="6">
    <source>
        <dbReference type="Pfam" id="PF01103"/>
    </source>
</evidence>
<dbReference type="RefSeq" id="XP_022457074.1">
    <property type="nucleotide sequence ID" value="XM_022605624.1"/>
</dbReference>
<dbReference type="PANTHER" id="PTHR12815">
    <property type="entry name" value="SORTING AND ASSEMBLY MACHINERY SAMM50 PROTEIN FAMILY MEMBER"/>
    <property type="match status" value="1"/>
</dbReference>
<reference evidence="7" key="2">
    <citation type="submission" date="2014-02" db="EMBL/GenBank/DDBJ databases">
        <title>Complete DNA sequence of /Kuraishia capsulata/ illustrates novel genomic features among budding yeasts (/Saccharomycotina/).</title>
        <authorList>
            <person name="Morales L."/>
            <person name="Noel B."/>
            <person name="Porcel B."/>
            <person name="Marcet-Houben M."/>
            <person name="Hullo M-F."/>
            <person name="Sacerdot C."/>
            <person name="Tekaia F."/>
            <person name="Leh-Louis V."/>
            <person name="Despons L."/>
            <person name="Khanna V."/>
            <person name="Aury J-M."/>
            <person name="Barbe V."/>
            <person name="Couloux A."/>
            <person name="Labadie K."/>
            <person name="Pelletier E."/>
            <person name="Souciet J-L."/>
            <person name="Boekhout T."/>
            <person name="Gabaldon T."/>
            <person name="Wincker P."/>
            <person name="Dujon B."/>
        </authorList>
    </citation>
    <scope>NUCLEOTIDE SEQUENCE</scope>
    <source>
        <strain evidence="7">CBS 1993</strain>
    </source>
</reference>
<keyword evidence="3" id="KW-1134">Transmembrane beta strand</keyword>
<protein>
    <recommendedName>
        <fullName evidence="6">Bacterial surface antigen (D15) domain-containing protein</fullName>
    </recommendedName>
</protein>
<proteinExistence type="inferred from homology"/>
<gene>
    <name evidence="7" type="ORF">KUCA_T00001026001</name>
</gene>
<dbReference type="Pfam" id="PF01103">
    <property type="entry name" value="Omp85"/>
    <property type="match status" value="1"/>
</dbReference>
<dbReference type="EMBL" id="HG793125">
    <property type="protein sequence ID" value="CDK25059.1"/>
    <property type="molecule type" value="Genomic_DNA"/>
</dbReference>
<keyword evidence="5" id="KW-0472">Membrane</keyword>
<dbReference type="PANTHER" id="PTHR12815:SF18">
    <property type="entry name" value="SORTING AND ASSEMBLY MACHINERY COMPONENT 50 HOMOLOG"/>
    <property type="match status" value="1"/>
</dbReference>
<dbReference type="STRING" id="1382522.W6MGA1"/>
<evidence type="ECO:0000313" key="7">
    <source>
        <dbReference type="EMBL" id="CDK25059.1"/>
    </source>
</evidence>
<keyword evidence="8" id="KW-1185">Reference proteome</keyword>
<dbReference type="GeneID" id="34518462"/>
<dbReference type="InterPro" id="IPR039910">
    <property type="entry name" value="D15-like"/>
</dbReference>
<keyword evidence="4" id="KW-0812">Transmembrane</keyword>
<dbReference type="Proteomes" id="UP000019384">
    <property type="component" value="Unassembled WGS sequence"/>
</dbReference>
<evidence type="ECO:0000313" key="8">
    <source>
        <dbReference type="Proteomes" id="UP000019384"/>
    </source>
</evidence>
<comment type="subcellular location">
    <subcellularLocation>
        <location evidence="1">Mitochondrion outer membrane</location>
        <topology evidence="1">Multi-pass membrane protein</topology>
    </subcellularLocation>
</comment>
<dbReference type="Gene3D" id="2.40.160.50">
    <property type="entry name" value="membrane protein fhac: a member of the omp85/tpsb transporter family"/>
    <property type="match status" value="1"/>
</dbReference>
<dbReference type="AlphaFoldDB" id="W6MGA1"/>
<evidence type="ECO:0000256" key="2">
    <source>
        <dbReference type="ARBA" id="ARBA00010913"/>
    </source>
</evidence>
<dbReference type="GO" id="GO:0005741">
    <property type="term" value="C:mitochondrial outer membrane"/>
    <property type="evidence" value="ECO:0007669"/>
    <property type="project" value="UniProtKB-SubCell"/>
</dbReference>
<feature type="domain" description="Bacterial surface antigen (D15)" evidence="6">
    <location>
        <begin position="169"/>
        <end position="485"/>
    </location>
</feature>
<comment type="similarity">
    <text evidence="2">Belongs to the SAM50/omp85 family.</text>
</comment>
<evidence type="ECO:0000256" key="1">
    <source>
        <dbReference type="ARBA" id="ARBA00004374"/>
    </source>
</evidence>
<evidence type="ECO:0000256" key="4">
    <source>
        <dbReference type="ARBA" id="ARBA00022692"/>
    </source>
</evidence>